<keyword evidence="1" id="KW-0812">Transmembrane</keyword>
<protein>
    <submittedName>
        <fullName evidence="2">Uncharacterized protein</fullName>
    </submittedName>
</protein>
<evidence type="ECO:0000313" key="2">
    <source>
        <dbReference type="EMBL" id="KKN90974.1"/>
    </source>
</evidence>
<accession>A0A0F9UH41</accession>
<name>A0A0F9UH41_9ZZZZ</name>
<feature type="transmembrane region" description="Helical" evidence="1">
    <location>
        <begin position="6"/>
        <end position="24"/>
    </location>
</feature>
<evidence type="ECO:0000256" key="1">
    <source>
        <dbReference type="SAM" id="Phobius"/>
    </source>
</evidence>
<keyword evidence="1" id="KW-1133">Transmembrane helix</keyword>
<dbReference type="EMBL" id="LAZR01000106">
    <property type="protein sequence ID" value="KKN90974.1"/>
    <property type="molecule type" value="Genomic_DNA"/>
</dbReference>
<gene>
    <name evidence="2" type="ORF">LCGC14_0221760</name>
</gene>
<keyword evidence="1" id="KW-0472">Membrane</keyword>
<reference evidence="2" key="1">
    <citation type="journal article" date="2015" name="Nature">
        <title>Complex archaea that bridge the gap between prokaryotes and eukaryotes.</title>
        <authorList>
            <person name="Spang A."/>
            <person name="Saw J.H."/>
            <person name="Jorgensen S.L."/>
            <person name="Zaremba-Niedzwiedzka K."/>
            <person name="Martijn J."/>
            <person name="Lind A.E."/>
            <person name="van Eijk R."/>
            <person name="Schleper C."/>
            <person name="Guy L."/>
            <person name="Ettema T.J."/>
        </authorList>
    </citation>
    <scope>NUCLEOTIDE SEQUENCE</scope>
</reference>
<feature type="transmembrane region" description="Helical" evidence="1">
    <location>
        <begin position="56"/>
        <end position="79"/>
    </location>
</feature>
<dbReference type="AlphaFoldDB" id="A0A0F9UH41"/>
<feature type="transmembrane region" description="Helical" evidence="1">
    <location>
        <begin position="31"/>
        <end position="50"/>
    </location>
</feature>
<organism evidence="2">
    <name type="scientific">marine sediment metagenome</name>
    <dbReference type="NCBI Taxonomy" id="412755"/>
    <lineage>
        <taxon>unclassified sequences</taxon>
        <taxon>metagenomes</taxon>
        <taxon>ecological metagenomes</taxon>
    </lineage>
</organism>
<sequence>MADVDYRMFVGTLIHALVVIWVASDPHYAELFIWIIPFVILNVTGILLVIGGQARLGAIVFIVGCIPFVPVGLLGILGAKKLMDNLKRENRLAR</sequence>
<proteinExistence type="predicted"/>
<comment type="caution">
    <text evidence="2">The sequence shown here is derived from an EMBL/GenBank/DDBJ whole genome shotgun (WGS) entry which is preliminary data.</text>
</comment>